<protein>
    <recommendedName>
        <fullName evidence="3">HTH cro/C1-type domain-containing protein</fullName>
    </recommendedName>
</protein>
<gene>
    <name evidence="1" type="ORF">AB0T83_18815</name>
</gene>
<keyword evidence="2" id="KW-1185">Reference proteome</keyword>
<dbReference type="InterPro" id="IPR010982">
    <property type="entry name" value="Lambda_DNA-bd_dom_sf"/>
</dbReference>
<comment type="caution">
    <text evidence="1">The sequence shown here is derived from an EMBL/GenBank/DDBJ whole genome shotgun (WGS) entry which is preliminary data.</text>
</comment>
<dbReference type="Proteomes" id="UP001553161">
    <property type="component" value="Unassembled WGS sequence"/>
</dbReference>
<evidence type="ECO:0000313" key="2">
    <source>
        <dbReference type="Proteomes" id="UP001553161"/>
    </source>
</evidence>
<reference evidence="1 2" key="1">
    <citation type="submission" date="2024-07" db="EMBL/GenBank/DDBJ databases">
        <authorList>
            <person name="Kang M."/>
        </authorList>
    </citation>
    <scope>NUCLEOTIDE SEQUENCE [LARGE SCALE GENOMIC DNA]</scope>
    <source>
        <strain evidence="1 2">DFM31</strain>
    </source>
</reference>
<dbReference type="SUPFAM" id="SSF47413">
    <property type="entry name" value="lambda repressor-like DNA-binding domains"/>
    <property type="match status" value="1"/>
</dbReference>
<evidence type="ECO:0008006" key="3">
    <source>
        <dbReference type="Google" id="ProtNLM"/>
    </source>
</evidence>
<name>A0ABV3LCT1_9RHOB</name>
<accession>A0ABV3LCT1</accession>
<dbReference type="EMBL" id="JBFBVU010000042">
    <property type="protein sequence ID" value="MEV8468812.1"/>
    <property type="molecule type" value="Genomic_DNA"/>
</dbReference>
<proteinExistence type="predicted"/>
<organism evidence="1 2">
    <name type="scientific">Meridianimarinicoccus marinus</name>
    <dbReference type="NCBI Taxonomy" id="3231483"/>
    <lineage>
        <taxon>Bacteria</taxon>
        <taxon>Pseudomonadati</taxon>
        <taxon>Pseudomonadota</taxon>
        <taxon>Alphaproteobacteria</taxon>
        <taxon>Rhodobacterales</taxon>
        <taxon>Paracoccaceae</taxon>
        <taxon>Meridianimarinicoccus</taxon>
    </lineage>
</organism>
<evidence type="ECO:0000313" key="1">
    <source>
        <dbReference type="EMBL" id="MEV8468812.1"/>
    </source>
</evidence>
<dbReference type="RefSeq" id="WP_366194767.1">
    <property type="nucleotide sequence ID" value="NZ_JBFBVU010000042.1"/>
</dbReference>
<sequence>MFESTWKARLEAAIKASGKSARAVSLASGSSPGYVSGILTEGKEPSIGKFLAICTAIPASPLHVLFGISAEPEDETILRALQESPEVRAAILALISKKRA</sequence>